<evidence type="ECO:0000259" key="8">
    <source>
        <dbReference type="PROSITE" id="PS50850"/>
    </source>
</evidence>
<feature type="transmembrane region" description="Helical" evidence="7">
    <location>
        <begin position="354"/>
        <end position="372"/>
    </location>
</feature>
<keyword evidence="4 7" id="KW-0812">Transmembrane</keyword>
<keyword evidence="3" id="KW-1003">Cell membrane</keyword>
<feature type="transmembrane region" description="Helical" evidence="7">
    <location>
        <begin position="163"/>
        <end position="188"/>
    </location>
</feature>
<organism evidence="9 10">
    <name type="scientific">Nonomuraea soli</name>
    <dbReference type="NCBI Taxonomy" id="1032476"/>
    <lineage>
        <taxon>Bacteria</taxon>
        <taxon>Bacillati</taxon>
        <taxon>Actinomycetota</taxon>
        <taxon>Actinomycetes</taxon>
        <taxon>Streptosporangiales</taxon>
        <taxon>Streptosporangiaceae</taxon>
        <taxon>Nonomuraea</taxon>
    </lineage>
</organism>
<reference evidence="9 10" key="1">
    <citation type="submission" date="2020-07" db="EMBL/GenBank/DDBJ databases">
        <title>Genomic Encyclopedia of Type Strains, Phase IV (KMG-IV): sequencing the most valuable type-strain genomes for metagenomic binning, comparative biology and taxonomic classification.</title>
        <authorList>
            <person name="Goeker M."/>
        </authorList>
    </citation>
    <scope>NUCLEOTIDE SEQUENCE [LARGE SCALE GENOMIC DNA]</scope>
    <source>
        <strain evidence="9 10">DSM 45533</strain>
    </source>
</reference>
<keyword evidence="5 7" id="KW-1133">Transmembrane helix</keyword>
<dbReference type="Pfam" id="PF05977">
    <property type="entry name" value="MFS_3"/>
    <property type="match status" value="1"/>
</dbReference>
<evidence type="ECO:0000256" key="5">
    <source>
        <dbReference type="ARBA" id="ARBA00022989"/>
    </source>
</evidence>
<dbReference type="InterPro" id="IPR022324">
    <property type="entry name" value="Bacilysin_exporter_BacE_put"/>
</dbReference>
<accession>A0A7W0CMU1</accession>
<keyword evidence="10" id="KW-1185">Reference proteome</keyword>
<dbReference type="RefSeq" id="WP_181612741.1">
    <property type="nucleotide sequence ID" value="NZ_BAABAM010000005.1"/>
</dbReference>
<dbReference type="InterPro" id="IPR010290">
    <property type="entry name" value="TM_effector"/>
</dbReference>
<name>A0A7W0CMU1_9ACTN</name>
<dbReference type="GO" id="GO:0022857">
    <property type="term" value="F:transmembrane transporter activity"/>
    <property type="evidence" value="ECO:0007669"/>
    <property type="project" value="InterPro"/>
</dbReference>
<dbReference type="AlphaFoldDB" id="A0A7W0CMU1"/>
<keyword evidence="6 7" id="KW-0472">Membrane</keyword>
<dbReference type="SUPFAM" id="SSF103473">
    <property type="entry name" value="MFS general substrate transporter"/>
    <property type="match status" value="1"/>
</dbReference>
<dbReference type="Gene3D" id="1.20.1250.20">
    <property type="entry name" value="MFS general substrate transporter like domains"/>
    <property type="match status" value="1"/>
</dbReference>
<feature type="transmembrane region" description="Helical" evidence="7">
    <location>
        <begin position="47"/>
        <end position="71"/>
    </location>
</feature>
<feature type="domain" description="Major facilitator superfamily (MFS) profile" evidence="8">
    <location>
        <begin position="222"/>
        <end position="407"/>
    </location>
</feature>
<feature type="transmembrane region" description="Helical" evidence="7">
    <location>
        <begin position="378"/>
        <end position="398"/>
    </location>
</feature>
<dbReference type="InterPro" id="IPR020846">
    <property type="entry name" value="MFS_dom"/>
</dbReference>
<evidence type="ECO:0000256" key="1">
    <source>
        <dbReference type="ARBA" id="ARBA00004651"/>
    </source>
</evidence>
<dbReference type="PANTHER" id="PTHR23513:SF6">
    <property type="entry name" value="MAJOR FACILITATOR SUPERFAMILY ASSOCIATED DOMAIN-CONTAINING PROTEIN"/>
    <property type="match status" value="1"/>
</dbReference>
<dbReference type="EMBL" id="JACDUR010000005">
    <property type="protein sequence ID" value="MBA2894003.1"/>
    <property type="molecule type" value="Genomic_DNA"/>
</dbReference>
<feature type="transmembrane region" description="Helical" evidence="7">
    <location>
        <begin position="314"/>
        <end position="333"/>
    </location>
</feature>
<dbReference type="PRINTS" id="PR01988">
    <property type="entry name" value="EXPORTERBACE"/>
</dbReference>
<dbReference type="PANTHER" id="PTHR23513">
    <property type="entry name" value="INTEGRAL MEMBRANE EFFLUX PROTEIN-RELATED"/>
    <property type="match status" value="1"/>
</dbReference>
<dbReference type="GO" id="GO:0005886">
    <property type="term" value="C:plasma membrane"/>
    <property type="evidence" value="ECO:0007669"/>
    <property type="project" value="UniProtKB-SubCell"/>
</dbReference>
<evidence type="ECO:0000256" key="7">
    <source>
        <dbReference type="SAM" id="Phobius"/>
    </source>
</evidence>
<proteinExistence type="predicted"/>
<feature type="transmembrane region" description="Helical" evidence="7">
    <location>
        <begin position="21"/>
        <end position="41"/>
    </location>
</feature>
<keyword evidence="2" id="KW-0813">Transport</keyword>
<sequence length="407" mass="43391">MVAQESLWRNAAYRRYLGADVLSQFGTQVTLVALPLVALITLDATPFQLGLLTAVEMIPFLLVGLPAGVWVDRMRRRPILIVTDLVRAAALGSVPLAAVLGHLTLPHLYVVALVVGVCAVFFDVAHMSFLPSIIDKGVLAKAIGMLESLRSVAGVAGPGVGGAMVQILTAPIALAADALSYLASAFLLRGLKAAEKVRPAQERRSLRAELLEGIRYVLGHPILRRVAMVGGLNMLANGFWAVVQPLFLIDEIGVSAAVYGLIVSTYGIGGVVGALIAPKVVERFGLGRAMYGGALLAMVFPLIIPFSGPGWQLALYPLGTLTWLIAAVVFNVGQASYRQAVTPDHLRGRMNASMRFLMWSMMPIGSVLAGLLAESLPISTMLWITCLIVTAAHLPITLHLPTRDLKL</sequence>
<evidence type="ECO:0000313" key="9">
    <source>
        <dbReference type="EMBL" id="MBA2894003.1"/>
    </source>
</evidence>
<comment type="subcellular location">
    <subcellularLocation>
        <location evidence="1">Cell membrane</location>
        <topology evidence="1">Multi-pass membrane protein</topology>
    </subcellularLocation>
</comment>
<evidence type="ECO:0000256" key="6">
    <source>
        <dbReference type="ARBA" id="ARBA00023136"/>
    </source>
</evidence>
<dbReference type="CDD" id="cd06173">
    <property type="entry name" value="MFS_MefA_like"/>
    <property type="match status" value="1"/>
</dbReference>
<dbReference type="PROSITE" id="PS50850">
    <property type="entry name" value="MFS"/>
    <property type="match status" value="1"/>
</dbReference>
<feature type="transmembrane region" description="Helical" evidence="7">
    <location>
        <begin position="107"/>
        <end position="126"/>
    </location>
</feature>
<evidence type="ECO:0000256" key="2">
    <source>
        <dbReference type="ARBA" id="ARBA00022448"/>
    </source>
</evidence>
<comment type="caution">
    <text evidence="9">The sequence shown here is derived from an EMBL/GenBank/DDBJ whole genome shotgun (WGS) entry which is preliminary data.</text>
</comment>
<evidence type="ECO:0000256" key="4">
    <source>
        <dbReference type="ARBA" id="ARBA00022692"/>
    </source>
</evidence>
<protein>
    <submittedName>
        <fullName evidence="9">MFS family permease</fullName>
    </submittedName>
</protein>
<evidence type="ECO:0000256" key="3">
    <source>
        <dbReference type="ARBA" id="ARBA00022475"/>
    </source>
</evidence>
<dbReference type="InterPro" id="IPR036259">
    <property type="entry name" value="MFS_trans_sf"/>
</dbReference>
<dbReference type="Proteomes" id="UP000530928">
    <property type="component" value="Unassembled WGS sequence"/>
</dbReference>
<feature type="transmembrane region" description="Helical" evidence="7">
    <location>
        <begin position="222"/>
        <end position="242"/>
    </location>
</feature>
<feature type="transmembrane region" description="Helical" evidence="7">
    <location>
        <begin position="254"/>
        <end position="277"/>
    </location>
</feature>
<feature type="transmembrane region" description="Helical" evidence="7">
    <location>
        <begin position="289"/>
        <end position="308"/>
    </location>
</feature>
<evidence type="ECO:0000313" key="10">
    <source>
        <dbReference type="Proteomes" id="UP000530928"/>
    </source>
</evidence>
<gene>
    <name evidence="9" type="ORF">HNR30_005364</name>
</gene>